<dbReference type="KEGG" id="clus:A9F13_01g07832"/>
<gene>
    <name evidence="4" type="ORF">A9F13_01g07832</name>
</gene>
<dbReference type="EMBL" id="LYUB02000001">
    <property type="protein sequence ID" value="OVF11291.1"/>
    <property type="molecule type" value="Genomic_DNA"/>
</dbReference>
<dbReference type="Pfam" id="PF03221">
    <property type="entry name" value="HTH_Tnp_Tc5"/>
    <property type="match status" value="1"/>
</dbReference>
<dbReference type="PROSITE" id="PS51253">
    <property type="entry name" value="HTH_CENPB"/>
    <property type="match status" value="1"/>
</dbReference>
<dbReference type="GO" id="GO:0003677">
    <property type="term" value="F:DNA binding"/>
    <property type="evidence" value="ECO:0007669"/>
    <property type="project" value="UniProtKB-KW"/>
</dbReference>
<evidence type="ECO:0000313" key="4">
    <source>
        <dbReference type="EMBL" id="OVF11291.1"/>
    </source>
</evidence>
<feature type="region of interest" description="Disordered" evidence="2">
    <location>
        <begin position="269"/>
        <end position="291"/>
    </location>
</feature>
<dbReference type="AlphaFoldDB" id="A0AA91Q5J3"/>
<dbReference type="InterPro" id="IPR009057">
    <property type="entry name" value="Homeodomain-like_sf"/>
</dbReference>
<proteinExistence type="predicted"/>
<evidence type="ECO:0000256" key="1">
    <source>
        <dbReference type="ARBA" id="ARBA00023125"/>
    </source>
</evidence>
<evidence type="ECO:0000259" key="3">
    <source>
        <dbReference type="PROSITE" id="PS51253"/>
    </source>
</evidence>
<protein>
    <submittedName>
        <fullName evidence="4">Threonine dehydratase</fullName>
    </submittedName>
</protein>
<keyword evidence="1" id="KW-0238">DNA-binding</keyword>
<dbReference type="SMART" id="SM00674">
    <property type="entry name" value="CENPB"/>
    <property type="match status" value="1"/>
</dbReference>
<evidence type="ECO:0000256" key="2">
    <source>
        <dbReference type="SAM" id="MobiDB-lite"/>
    </source>
</evidence>
<dbReference type="PANTHER" id="PTHR19303">
    <property type="entry name" value="TRANSPOSON"/>
    <property type="match status" value="1"/>
</dbReference>
<dbReference type="PANTHER" id="PTHR19303:SF73">
    <property type="entry name" value="PROTEIN PDC2"/>
    <property type="match status" value="1"/>
</dbReference>
<dbReference type="GO" id="GO:0005634">
    <property type="term" value="C:nucleus"/>
    <property type="evidence" value="ECO:0007669"/>
    <property type="project" value="TreeGrafter"/>
</dbReference>
<dbReference type="InterPro" id="IPR006600">
    <property type="entry name" value="HTH_CenpB_DNA-bd_dom"/>
</dbReference>
<sequence>MTQPKKEGPPRATLEQKIKILDYYHQSQRPQSETVDKFKNEVAISTSAFNEWVKHEDEYRARYRESSSEFQKNSRRKVKYKYDKINRAMDLLVQQRMERGEPVTEPVLREFWQVYAHQFGVDNPKRLIGFSHGWLNQFKKRHGLTKTKGPKDDATCVSNEKILAAKPEKQPAPFQPQNPLNFPGPYSKPEAGPAAAEIEKFIFSVADRFFHEHQYDYPQSVKTYHEFKSAFLSERLIDLRSKEPERPVDGRLIALGREAVRDTARGAMGETMDSSMSQREELRPPQYQGEHLEDIFSKRSYSGEWGDKSASRKIWEQNKVMLS</sequence>
<dbReference type="Gene3D" id="1.10.10.60">
    <property type="entry name" value="Homeodomain-like"/>
    <property type="match status" value="1"/>
</dbReference>
<comment type="caution">
    <text evidence="4">The sequence shown here is derived from an EMBL/GenBank/DDBJ whole genome shotgun (WGS) entry which is preliminary data.</text>
</comment>
<dbReference type="InterPro" id="IPR050863">
    <property type="entry name" value="CenT-Element_Derived"/>
</dbReference>
<feature type="domain" description="HTH CENPB-type" evidence="3">
    <location>
        <begin position="73"/>
        <end position="148"/>
    </location>
</feature>
<evidence type="ECO:0000313" key="5">
    <source>
        <dbReference type="Proteomes" id="UP000195602"/>
    </source>
</evidence>
<organism evidence="4 5">
    <name type="scientific">Clavispora lusitaniae</name>
    <name type="common">Candida lusitaniae</name>
    <dbReference type="NCBI Taxonomy" id="36911"/>
    <lineage>
        <taxon>Eukaryota</taxon>
        <taxon>Fungi</taxon>
        <taxon>Dikarya</taxon>
        <taxon>Ascomycota</taxon>
        <taxon>Saccharomycotina</taxon>
        <taxon>Pichiomycetes</taxon>
        <taxon>Metschnikowiaceae</taxon>
        <taxon>Clavispora</taxon>
    </lineage>
</organism>
<name>A0AA91Q5J3_CLALS</name>
<accession>A0AA91Q5J3</accession>
<dbReference type="Proteomes" id="UP000195602">
    <property type="component" value="Unassembled WGS sequence"/>
</dbReference>
<reference evidence="4 5" key="1">
    <citation type="submission" date="2017-04" db="EMBL/GenBank/DDBJ databases">
        <title>Draft genome of the yeast Clavispora lusitaniae type strain CBS 6936.</title>
        <authorList>
            <person name="Durrens P."/>
            <person name="Klopp C."/>
            <person name="Biteau N."/>
            <person name="Fitton-Ouhabi V."/>
            <person name="Dementhon K."/>
            <person name="Accoceberry I."/>
            <person name="Sherman D.J."/>
            <person name="Noel T."/>
        </authorList>
    </citation>
    <scope>NUCLEOTIDE SEQUENCE [LARGE SCALE GENOMIC DNA]</scope>
    <source>
        <strain evidence="4 5">CBS 6936</strain>
    </source>
</reference>
<dbReference type="SUPFAM" id="SSF46689">
    <property type="entry name" value="Homeodomain-like"/>
    <property type="match status" value="1"/>
</dbReference>